<evidence type="ECO:0000256" key="2">
    <source>
        <dbReference type="ARBA" id="ARBA00005722"/>
    </source>
</evidence>
<dbReference type="PANTHER" id="PTHR38776:SF1">
    <property type="entry name" value="MLTA-INTERACTING PROTEIN-RELATED"/>
    <property type="match status" value="1"/>
</dbReference>
<evidence type="ECO:0000313" key="8">
    <source>
        <dbReference type="Proteomes" id="UP000623776"/>
    </source>
</evidence>
<accession>A0A8H9I2G6</accession>
<comment type="subcellular location">
    <subcellularLocation>
        <location evidence="1">Cell outer membrane</location>
    </subcellularLocation>
</comment>
<organism evidence="7 8">
    <name type="scientific">Vreelandella hamiltonii</name>
    <dbReference type="NCBI Taxonomy" id="502829"/>
    <lineage>
        <taxon>Bacteria</taxon>
        <taxon>Pseudomonadati</taxon>
        <taxon>Pseudomonadota</taxon>
        <taxon>Gammaproteobacteria</taxon>
        <taxon>Oceanospirillales</taxon>
        <taxon>Halomonadaceae</taxon>
        <taxon>Vreelandella</taxon>
    </lineage>
</organism>
<evidence type="ECO:0000256" key="1">
    <source>
        <dbReference type="ARBA" id="ARBA00004442"/>
    </source>
</evidence>
<evidence type="ECO:0000313" key="7">
    <source>
        <dbReference type="EMBL" id="GGW23988.1"/>
    </source>
</evidence>
<dbReference type="RefSeq" id="WP_229800782.1">
    <property type="nucleotide sequence ID" value="NZ_BMXN01000006.1"/>
</dbReference>
<dbReference type="GO" id="GO:0009279">
    <property type="term" value="C:cell outer membrane"/>
    <property type="evidence" value="ECO:0007669"/>
    <property type="project" value="UniProtKB-SubCell"/>
</dbReference>
<reference evidence="8" key="1">
    <citation type="journal article" date="2019" name="Int. J. Syst. Evol. Microbiol.">
        <title>The Global Catalogue of Microorganisms (GCM) 10K type strain sequencing project: providing services to taxonomists for standard genome sequencing and annotation.</title>
        <authorList>
            <consortium name="The Broad Institute Genomics Platform"/>
            <consortium name="The Broad Institute Genome Sequencing Center for Infectious Disease"/>
            <person name="Wu L."/>
            <person name="Ma J."/>
        </authorList>
    </citation>
    <scope>NUCLEOTIDE SEQUENCE [LARGE SCALE GENOMIC DNA]</scope>
    <source>
        <strain evidence="8">KCTC 22154</strain>
    </source>
</reference>
<dbReference type="Proteomes" id="UP000623776">
    <property type="component" value="Unassembled WGS sequence"/>
</dbReference>
<keyword evidence="8" id="KW-1185">Reference proteome</keyword>
<evidence type="ECO:0000256" key="3">
    <source>
        <dbReference type="ARBA" id="ARBA00022729"/>
    </source>
</evidence>
<evidence type="ECO:0008006" key="9">
    <source>
        <dbReference type="Google" id="ProtNLM"/>
    </source>
</evidence>
<keyword evidence="4" id="KW-0472">Membrane</keyword>
<evidence type="ECO:0000256" key="5">
    <source>
        <dbReference type="ARBA" id="ARBA00023237"/>
    </source>
</evidence>
<name>A0A8H9I2G6_9GAMM</name>
<dbReference type="Pfam" id="PF06629">
    <property type="entry name" value="MipA"/>
    <property type="match status" value="1"/>
</dbReference>
<evidence type="ECO:0000256" key="6">
    <source>
        <dbReference type="SAM" id="SignalP"/>
    </source>
</evidence>
<dbReference type="EMBL" id="BMXN01000006">
    <property type="protein sequence ID" value="GGW23988.1"/>
    <property type="molecule type" value="Genomic_DNA"/>
</dbReference>
<comment type="similarity">
    <text evidence="2">Belongs to the MipA/OmpV family.</text>
</comment>
<evidence type="ECO:0000256" key="4">
    <source>
        <dbReference type="ARBA" id="ARBA00023136"/>
    </source>
</evidence>
<feature type="chain" id="PRO_5034010056" description="MipA/OmpV family protein" evidence="6">
    <location>
        <begin position="37"/>
        <end position="265"/>
    </location>
</feature>
<proteinExistence type="inferred from homology"/>
<keyword evidence="5" id="KW-0998">Cell outer membrane</keyword>
<dbReference type="AlphaFoldDB" id="A0A8H9I2G6"/>
<dbReference type="PANTHER" id="PTHR38776">
    <property type="entry name" value="MLTA-INTERACTING PROTEIN-RELATED"/>
    <property type="match status" value="1"/>
</dbReference>
<feature type="signal peptide" evidence="6">
    <location>
        <begin position="1"/>
        <end position="36"/>
    </location>
</feature>
<dbReference type="InterPro" id="IPR010583">
    <property type="entry name" value="MipA"/>
</dbReference>
<comment type="caution">
    <text evidence="7">The sequence shown here is derived from an EMBL/GenBank/DDBJ whole genome shotgun (WGS) entry which is preliminary data.</text>
</comment>
<keyword evidence="3 6" id="KW-0732">Signal</keyword>
<protein>
    <recommendedName>
        <fullName evidence="9">MipA/OmpV family protein</fullName>
    </recommendedName>
</protein>
<sequence length="265" mass="28316">MPTRSLISSRYSRSHLRPLGCLVTLACMALAPMAQADQWSGSVGAGVAYAPDYAGSDDYEARALPVLNLAYGDQLSINLRDGIEWHALRQGNWSASPFIGYTFGRDNKGDLGAFEKIDGGATLGLRVSYQDGPWRYSVAGSRAVTGDMEGATFSASATLRTPLSERLLLVLSPSVNYSNERWTQSLYGVSDLDSARSGVATYAPDGGYWRLGANASLSYALTPEWTATGFVGATRLTGNAADSPIVDELGSPWQALSGVSLTYRF</sequence>
<gene>
    <name evidence="7" type="ORF">GCM10007157_14350</name>
</gene>